<evidence type="ECO:0000259" key="2">
    <source>
        <dbReference type="Pfam" id="PF18994"/>
    </source>
</evidence>
<dbReference type="EMBL" id="AHFE01000014">
    <property type="protein sequence ID" value="EOP46617.1"/>
    <property type="molecule type" value="Genomic_DNA"/>
</dbReference>
<dbReference type="Proteomes" id="UP000014020">
    <property type="component" value="Unassembled WGS sequence"/>
</dbReference>
<sequence length="543" mass="61786">MTELLVKGINGQVEMLTDYKDVKRKRRVNGDHSLSFYQLNTERAKDAYKLLDKRAKIIVDDDEYVVIRLNKRGHYGKSIQTIHVFFDDLINTYQYDVLNGYTNFVQCMTFIFAGTGWSWVNKGAFAATRFENFGDDTSLSLLQKSLDRFGAEFQIDNKNKTVTFKNEIGTYTDAQFRYGHNLKTFDEDIDVANFATFIKGFGKASDGSTIEVSYRSPMADVYGVLPQKPVRDERFNSKETLLAECKKIINDNPEVSFKVSITNLIENGLPIHKFGYGDYVYMLYEEADVIVQIRVIEIEDNPTNKNESPVVELSTFKQLKKMSEIVAQFQQTQKQVQQLLDDGGNINLALKRLYANTQMFTDHTGMWMIDPKDPNRYVHHGAGGSDYHKGMIRIERADGYAVMINGILQHGFDIQGSYPPYTSSSVKVEYKWWTTLSLANADCQFYTFEHKSRYLKVHVAMLATEGATSFLTIEEGANQNAKILAQTSTSDFSTSSSIAINGEFLTVDLGVPTGSRKSVYVRLRTSDETKKAYGRIVRMWLEG</sequence>
<evidence type="ECO:0000313" key="4">
    <source>
        <dbReference type="Proteomes" id="UP000014020"/>
    </source>
</evidence>
<dbReference type="InterPro" id="IPR044051">
    <property type="entry name" value="Prophage_tail_N"/>
</dbReference>
<dbReference type="RefSeq" id="WP_016119045.1">
    <property type="nucleotide sequence ID" value="NZ_KB976673.1"/>
</dbReference>
<evidence type="ECO:0000259" key="1">
    <source>
        <dbReference type="Pfam" id="PF06605"/>
    </source>
</evidence>
<organism evidence="3 4">
    <name type="scientific">Bacillus cereus (strain VD146)</name>
    <dbReference type="NCBI Taxonomy" id="1053236"/>
    <lineage>
        <taxon>Bacteria</taxon>
        <taxon>Bacillati</taxon>
        <taxon>Bacillota</taxon>
        <taxon>Bacilli</taxon>
        <taxon>Bacillales</taxon>
        <taxon>Bacillaceae</taxon>
        <taxon>Bacillus</taxon>
        <taxon>Bacillus cereus group</taxon>
    </lineage>
</organism>
<dbReference type="Gene3D" id="3.55.50.40">
    <property type="match status" value="1"/>
</dbReference>
<gene>
    <name evidence="3" type="ORF">IK1_06026</name>
</gene>
<dbReference type="InterPro" id="IPR010572">
    <property type="entry name" value="Tail_dom"/>
</dbReference>
<comment type="caution">
    <text evidence="3">The sequence shown here is derived from an EMBL/GenBank/DDBJ whole genome shotgun (WGS) entry which is preliminary data.</text>
</comment>
<dbReference type="Pfam" id="PF06605">
    <property type="entry name" value="Prophage_tail"/>
    <property type="match status" value="1"/>
</dbReference>
<dbReference type="InterPro" id="IPR007119">
    <property type="entry name" value="Phage_tail_spike_N"/>
</dbReference>
<dbReference type="PATRIC" id="fig|1053236.3.peg.617"/>
<reference evidence="4" key="1">
    <citation type="submission" date="2012-12" db="EMBL/GenBank/DDBJ databases">
        <title>The genome sequence of Bacillus cereus VD146.</title>
        <authorList>
            <consortium name="The Broad Institute Genome Sequencing Platform"/>
            <consortium name="The Broad Institute Genome Sequencing Center for Infectious Disease"/>
            <person name="Feldgarden M."/>
            <person name="Van der Auwera G.A."/>
            <person name="Mahillon J."/>
            <person name="Duprez V."/>
            <person name="Timmery S."/>
            <person name="Mattelet C."/>
            <person name="Dierick K."/>
            <person name="Sun M."/>
            <person name="Yu Z."/>
            <person name="Zhu L."/>
            <person name="Hu X."/>
            <person name="Shank E.B."/>
            <person name="Swiecicka I."/>
            <person name="Hansen B.M."/>
            <person name="Andrup L."/>
            <person name="Walker B."/>
            <person name="Young S.K."/>
            <person name="Zeng Q."/>
            <person name="Gargeya S."/>
            <person name="Fitzgerald M."/>
            <person name="Haas B."/>
            <person name="Abouelleil A."/>
            <person name="Alvarado L."/>
            <person name="Arachchi H.M."/>
            <person name="Berlin A.M."/>
            <person name="Chapman S.B."/>
            <person name="Dewar J."/>
            <person name="Goldberg J."/>
            <person name="Griggs A."/>
            <person name="Gujja S."/>
            <person name="Hansen M."/>
            <person name="Howarth C."/>
            <person name="Imamovic A."/>
            <person name="Larimer J."/>
            <person name="McCowan C."/>
            <person name="Murphy C."/>
            <person name="Neiman D."/>
            <person name="Pearson M."/>
            <person name="Priest M."/>
            <person name="Roberts A."/>
            <person name="Saif S."/>
            <person name="Shea T."/>
            <person name="Sisk P."/>
            <person name="Sykes S."/>
            <person name="Wortman J."/>
            <person name="Nusbaum C."/>
            <person name="Birren B."/>
        </authorList>
    </citation>
    <scope>NUCLEOTIDE SEQUENCE [LARGE SCALE GENOMIC DNA]</scope>
    <source>
        <strain evidence="4">VD146</strain>
    </source>
</reference>
<dbReference type="AlphaFoldDB" id="R8NJX8"/>
<feature type="domain" description="Tail spike" evidence="1">
    <location>
        <begin position="86"/>
        <end position="329"/>
    </location>
</feature>
<dbReference type="Pfam" id="PF18994">
    <property type="entry name" value="Prophage_tailD1"/>
    <property type="match status" value="1"/>
</dbReference>
<dbReference type="NCBIfam" id="TIGR01665">
    <property type="entry name" value="put_anti_recept"/>
    <property type="match status" value="1"/>
</dbReference>
<accession>R8NJX8</accession>
<proteinExistence type="predicted"/>
<protein>
    <submittedName>
        <fullName evidence="3">Phage minor structural protein</fullName>
    </submittedName>
</protein>
<dbReference type="Gene3D" id="6.20.110.10">
    <property type="match status" value="1"/>
</dbReference>
<dbReference type="HOGENOM" id="CLU_010009_1_0_9"/>
<evidence type="ECO:0000313" key="3">
    <source>
        <dbReference type="EMBL" id="EOP46617.1"/>
    </source>
</evidence>
<feature type="domain" description="Prophage endopeptidase tail N-terminal" evidence="2">
    <location>
        <begin position="5"/>
        <end position="79"/>
    </location>
</feature>
<name>R8NJX8_BACCX</name>